<proteinExistence type="predicted"/>
<dbReference type="EMBL" id="OY731400">
    <property type="protein sequence ID" value="CAJ1939006.1"/>
    <property type="molecule type" value="Genomic_DNA"/>
</dbReference>
<evidence type="ECO:0000313" key="2">
    <source>
        <dbReference type="Proteomes" id="UP001189624"/>
    </source>
</evidence>
<protein>
    <submittedName>
        <fullName evidence="1">Uncharacterized protein</fullName>
    </submittedName>
</protein>
<accession>A0AA86S1Y2</accession>
<name>A0AA86S1Y2_9FABA</name>
<dbReference type="Gramene" id="rna-AYBTSS11_LOCUS8904">
    <property type="protein sequence ID" value="CAJ1939006.1"/>
    <property type="gene ID" value="gene-AYBTSS11_LOCUS8904"/>
</dbReference>
<organism evidence="1 2">
    <name type="scientific">Sphenostylis stenocarpa</name>
    <dbReference type="NCBI Taxonomy" id="92480"/>
    <lineage>
        <taxon>Eukaryota</taxon>
        <taxon>Viridiplantae</taxon>
        <taxon>Streptophyta</taxon>
        <taxon>Embryophyta</taxon>
        <taxon>Tracheophyta</taxon>
        <taxon>Spermatophyta</taxon>
        <taxon>Magnoliopsida</taxon>
        <taxon>eudicotyledons</taxon>
        <taxon>Gunneridae</taxon>
        <taxon>Pentapetalae</taxon>
        <taxon>rosids</taxon>
        <taxon>fabids</taxon>
        <taxon>Fabales</taxon>
        <taxon>Fabaceae</taxon>
        <taxon>Papilionoideae</taxon>
        <taxon>50 kb inversion clade</taxon>
        <taxon>NPAAA clade</taxon>
        <taxon>indigoferoid/millettioid clade</taxon>
        <taxon>Phaseoleae</taxon>
        <taxon>Sphenostylis</taxon>
    </lineage>
</organism>
<evidence type="ECO:0000313" key="1">
    <source>
        <dbReference type="EMBL" id="CAJ1939006.1"/>
    </source>
</evidence>
<sequence>MEAATIATNTGLLLGVGCDEGGTTGTVVAGAVKRRVWGRLEKREGGVGDRMRCRRWESDRRGVDACWCEGWKCNGGGWEGLEKEGDGDWQIRTQVARAGELGAGAPEVYEGRCRERVVKENRERGG</sequence>
<dbReference type="Proteomes" id="UP001189624">
    <property type="component" value="Chromosome 3"/>
</dbReference>
<keyword evidence="2" id="KW-1185">Reference proteome</keyword>
<dbReference type="AlphaFoldDB" id="A0AA86S1Y2"/>
<gene>
    <name evidence="1" type="ORF">AYBTSS11_LOCUS8904</name>
</gene>
<reference evidence="1" key="1">
    <citation type="submission" date="2023-10" db="EMBL/GenBank/DDBJ databases">
        <authorList>
            <person name="Domelevo Entfellner J.-B."/>
        </authorList>
    </citation>
    <scope>NUCLEOTIDE SEQUENCE</scope>
</reference>